<reference evidence="2" key="1">
    <citation type="submission" date="2020-02" db="EMBL/GenBank/DDBJ databases">
        <authorList>
            <person name="Meier V. D."/>
        </authorList>
    </citation>
    <scope>NUCLEOTIDE SEQUENCE</scope>
    <source>
        <strain evidence="2">AVDCRST_MAG59</strain>
    </source>
</reference>
<keyword evidence="2" id="KW-0689">Ribosomal protein</keyword>
<dbReference type="EMBL" id="CADCWF010000337">
    <property type="protein sequence ID" value="CAA9579899.1"/>
    <property type="molecule type" value="Genomic_DNA"/>
</dbReference>
<feature type="compositionally biased region" description="Gly residues" evidence="1">
    <location>
        <begin position="1"/>
        <end position="11"/>
    </location>
</feature>
<gene>
    <name evidence="2" type="ORF">AVDCRST_MAG59-4594</name>
</gene>
<feature type="compositionally biased region" description="Basic and acidic residues" evidence="1">
    <location>
        <begin position="40"/>
        <end position="56"/>
    </location>
</feature>
<accession>A0A6J4VIS1</accession>
<protein>
    <submittedName>
        <fullName evidence="2">SSU ribosomal protein S17p (S11e)</fullName>
    </submittedName>
</protein>
<keyword evidence="2" id="KW-0687">Ribonucleoprotein</keyword>
<sequence>DGPDPTGGGPGAWPSGAGYEHRRGAADRGGGRAGAGGSDPEDRPRRQRQDAEDSRGGGRLRPPPPALPQADHADEQVPRPRRARGVQTGRCRPNRRDASALEAEAVGGAGDRGTRDPDL</sequence>
<evidence type="ECO:0000256" key="1">
    <source>
        <dbReference type="SAM" id="MobiDB-lite"/>
    </source>
</evidence>
<feature type="non-terminal residue" evidence="2">
    <location>
        <position position="119"/>
    </location>
</feature>
<organism evidence="2">
    <name type="scientific">uncultured Thermomicrobiales bacterium</name>
    <dbReference type="NCBI Taxonomy" id="1645740"/>
    <lineage>
        <taxon>Bacteria</taxon>
        <taxon>Pseudomonadati</taxon>
        <taxon>Thermomicrobiota</taxon>
        <taxon>Thermomicrobia</taxon>
        <taxon>Thermomicrobiales</taxon>
        <taxon>environmental samples</taxon>
    </lineage>
</organism>
<name>A0A6J4VIS1_9BACT</name>
<evidence type="ECO:0000313" key="2">
    <source>
        <dbReference type="EMBL" id="CAA9579899.1"/>
    </source>
</evidence>
<dbReference type="GO" id="GO:0005840">
    <property type="term" value="C:ribosome"/>
    <property type="evidence" value="ECO:0007669"/>
    <property type="project" value="UniProtKB-KW"/>
</dbReference>
<proteinExistence type="predicted"/>
<feature type="region of interest" description="Disordered" evidence="1">
    <location>
        <begin position="1"/>
        <end position="119"/>
    </location>
</feature>
<feature type="non-terminal residue" evidence="2">
    <location>
        <position position="1"/>
    </location>
</feature>
<dbReference type="AlphaFoldDB" id="A0A6J4VIS1"/>
<feature type="compositionally biased region" description="Basic and acidic residues" evidence="1">
    <location>
        <begin position="19"/>
        <end position="30"/>
    </location>
</feature>